<accession>A0AAQ3TPG4</accession>
<name>A0AAQ3TPG4_PASNO</name>
<gene>
    <name evidence="1" type="ORF">U9M48_025110</name>
</gene>
<sequence length="73" mass="7772">MRQAAERGGGGGGRGAACCRCLCQSVFVAPAAQQAALRSLVVERETIHLTDGVDGIMAPVHQKRKCDWLMGKF</sequence>
<evidence type="ECO:0000313" key="2">
    <source>
        <dbReference type="Proteomes" id="UP001341281"/>
    </source>
</evidence>
<proteinExistence type="predicted"/>
<dbReference type="AlphaFoldDB" id="A0AAQ3TPG4"/>
<protein>
    <submittedName>
        <fullName evidence="1">Uncharacterized protein</fullName>
    </submittedName>
</protein>
<organism evidence="1 2">
    <name type="scientific">Paspalum notatum var. saurae</name>
    <dbReference type="NCBI Taxonomy" id="547442"/>
    <lineage>
        <taxon>Eukaryota</taxon>
        <taxon>Viridiplantae</taxon>
        <taxon>Streptophyta</taxon>
        <taxon>Embryophyta</taxon>
        <taxon>Tracheophyta</taxon>
        <taxon>Spermatophyta</taxon>
        <taxon>Magnoliopsida</taxon>
        <taxon>Liliopsida</taxon>
        <taxon>Poales</taxon>
        <taxon>Poaceae</taxon>
        <taxon>PACMAD clade</taxon>
        <taxon>Panicoideae</taxon>
        <taxon>Andropogonodae</taxon>
        <taxon>Paspaleae</taxon>
        <taxon>Paspalinae</taxon>
        <taxon>Paspalum</taxon>
    </lineage>
</organism>
<dbReference type="EMBL" id="CP144749">
    <property type="protein sequence ID" value="WVZ77220.1"/>
    <property type="molecule type" value="Genomic_DNA"/>
</dbReference>
<keyword evidence="2" id="KW-1185">Reference proteome</keyword>
<reference evidence="1 2" key="1">
    <citation type="submission" date="2024-02" db="EMBL/GenBank/DDBJ databases">
        <title>High-quality chromosome-scale genome assembly of Pensacola bahiagrass (Paspalum notatum Flugge var. saurae).</title>
        <authorList>
            <person name="Vega J.M."/>
            <person name="Podio M."/>
            <person name="Orjuela J."/>
            <person name="Siena L.A."/>
            <person name="Pessino S.C."/>
            <person name="Combes M.C."/>
            <person name="Mariac C."/>
            <person name="Albertini E."/>
            <person name="Pupilli F."/>
            <person name="Ortiz J.P.A."/>
            <person name="Leblanc O."/>
        </authorList>
    </citation>
    <scope>NUCLEOTIDE SEQUENCE [LARGE SCALE GENOMIC DNA]</scope>
    <source>
        <strain evidence="1">R1</strain>
        <tissue evidence="1">Leaf</tissue>
    </source>
</reference>
<evidence type="ECO:0000313" key="1">
    <source>
        <dbReference type="EMBL" id="WVZ77220.1"/>
    </source>
</evidence>
<dbReference type="Proteomes" id="UP001341281">
    <property type="component" value="Chromosome 05"/>
</dbReference>